<keyword evidence="6 8" id="KW-0472">Membrane</keyword>
<reference evidence="9 10" key="1">
    <citation type="submission" date="2018-03" db="EMBL/GenBank/DDBJ databases">
        <title>Genomic Encyclopedia of Archaeal and Bacterial Type Strains, Phase II (KMG-II): from individual species to whole genera.</title>
        <authorList>
            <person name="Goeker M."/>
        </authorList>
    </citation>
    <scope>NUCLEOTIDE SEQUENCE [LARGE SCALE GENOMIC DNA]</scope>
    <source>
        <strain evidence="9 10">DSM 17586</strain>
    </source>
</reference>
<evidence type="ECO:0000256" key="2">
    <source>
        <dbReference type="ARBA" id="ARBA00005811"/>
    </source>
</evidence>
<protein>
    <submittedName>
        <fullName evidence="9">Biopolymer transport protein ExbD</fullName>
    </submittedName>
</protein>
<dbReference type="OrthoDB" id="9793581at2"/>
<evidence type="ECO:0000313" key="10">
    <source>
        <dbReference type="Proteomes" id="UP000242133"/>
    </source>
</evidence>
<comment type="caution">
    <text evidence="9">The sequence shown here is derived from an EMBL/GenBank/DDBJ whole genome shotgun (WGS) entry which is preliminary data.</text>
</comment>
<evidence type="ECO:0000256" key="3">
    <source>
        <dbReference type="ARBA" id="ARBA00022475"/>
    </source>
</evidence>
<dbReference type="PANTHER" id="PTHR30558">
    <property type="entry name" value="EXBD MEMBRANE COMPONENT OF PMF-DRIVEN MACROMOLECULE IMPORT SYSTEM"/>
    <property type="match status" value="1"/>
</dbReference>
<keyword evidence="3" id="KW-1003">Cell membrane</keyword>
<keyword evidence="7" id="KW-0653">Protein transport</keyword>
<dbReference type="PANTHER" id="PTHR30558:SF3">
    <property type="entry name" value="BIOPOLYMER TRANSPORT PROTEIN EXBD-RELATED"/>
    <property type="match status" value="1"/>
</dbReference>
<dbReference type="Pfam" id="PF02472">
    <property type="entry name" value="ExbD"/>
    <property type="match status" value="1"/>
</dbReference>
<proteinExistence type="inferred from homology"/>
<comment type="subcellular location">
    <subcellularLocation>
        <location evidence="1">Cell membrane</location>
        <topology evidence="1">Single-pass membrane protein</topology>
    </subcellularLocation>
    <subcellularLocation>
        <location evidence="7">Cell membrane</location>
        <topology evidence="7">Single-pass type II membrane protein</topology>
    </subcellularLocation>
</comment>
<evidence type="ECO:0000256" key="7">
    <source>
        <dbReference type="RuleBase" id="RU003879"/>
    </source>
</evidence>
<keyword evidence="4 7" id="KW-0812">Transmembrane</keyword>
<keyword evidence="7" id="KW-0813">Transport</keyword>
<evidence type="ECO:0000256" key="5">
    <source>
        <dbReference type="ARBA" id="ARBA00022989"/>
    </source>
</evidence>
<evidence type="ECO:0000256" key="6">
    <source>
        <dbReference type="ARBA" id="ARBA00023136"/>
    </source>
</evidence>
<feature type="transmembrane region" description="Helical" evidence="8">
    <location>
        <begin position="12"/>
        <end position="31"/>
    </location>
</feature>
<dbReference type="Proteomes" id="UP000242133">
    <property type="component" value="Unassembled WGS sequence"/>
</dbReference>
<evidence type="ECO:0000256" key="4">
    <source>
        <dbReference type="ARBA" id="ARBA00022692"/>
    </source>
</evidence>
<sequence>MKFQRQRREEISINLTPLIDVVFLLLIFFMITTTFTQESHLSISLPDASSEPRAVAAETDSIDVVVGTQGQYSVNGQPLVTSDAATLKRAVVKLTGEQRDIPFIITADAAASHQSVVTVMDVAGQLGFKQLSIATRKTAE</sequence>
<comment type="similarity">
    <text evidence="2 7">Belongs to the ExbD/TolR family.</text>
</comment>
<keyword evidence="10" id="KW-1185">Reference proteome</keyword>
<dbReference type="GO" id="GO:0005886">
    <property type="term" value="C:plasma membrane"/>
    <property type="evidence" value="ECO:0007669"/>
    <property type="project" value="UniProtKB-SubCell"/>
</dbReference>
<keyword evidence="5 8" id="KW-1133">Transmembrane helix</keyword>
<dbReference type="GO" id="GO:0015031">
    <property type="term" value="P:protein transport"/>
    <property type="evidence" value="ECO:0007669"/>
    <property type="project" value="UniProtKB-KW"/>
</dbReference>
<name>A0A2P8F098_9GAMM</name>
<dbReference type="GO" id="GO:0022857">
    <property type="term" value="F:transmembrane transporter activity"/>
    <property type="evidence" value="ECO:0007669"/>
    <property type="project" value="InterPro"/>
</dbReference>
<dbReference type="RefSeq" id="WP_106590935.1">
    <property type="nucleotide sequence ID" value="NZ_PYGI01000005.1"/>
</dbReference>
<accession>A0A2P8F098</accession>
<evidence type="ECO:0000256" key="1">
    <source>
        <dbReference type="ARBA" id="ARBA00004162"/>
    </source>
</evidence>
<dbReference type="AlphaFoldDB" id="A0A2P8F098"/>
<gene>
    <name evidence="9" type="ORF">CLV44_10539</name>
</gene>
<dbReference type="InterPro" id="IPR003400">
    <property type="entry name" value="ExbD"/>
</dbReference>
<evidence type="ECO:0000256" key="8">
    <source>
        <dbReference type="SAM" id="Phobius"/>
    </source>
</evidence>
<dbReference type="EMBL" id="PYGI01000005">
    <property type="protein sequence ID" value="PSL15145.1"/>
    <property type="molecule type" value="Genomic_DNA"/>
</dbReference>
<dbReference type="Gene3D" id="3.30.420.270">
    <property type="match status" value="1"/>
</dbReference>
<organism evidence="9 10">
    <name type="scientific">Marinobacterium halophilum</name>
    <dbReference type="NCBI Taxonomy" id="267374"/>
    <lineage>
        <taxon>Bacteria</taxon>
        <taxon>Pseudomonadati</taxon>
        <taxon>Pseudomonadota</taxon>
        <taxon>Gammaproteobacteria</taxon>
        <taxon>Oceanospirillales</taxon>
        <taxon>Oceanospirillaceae</taxon>
        <taxon>Marinobacterium</taxon>
    </lineage>
</organism>
<evidence type="ECO:0000313" key="9">
    <source>
        <dbReference type="EMBL" id="PSL15145.1"/>
    </source>
</evidence>